<feature type="signal peptide" evidence="11">
    <location>
        <begin position="1"/>
        <end position="33"/>
    </location>
</feature>
<feature type="domain" description="Peptidase S11 D-alanyl-D-alanine carboxypeptidase A N-terminal" evidence="12">
    <location>
        <begin position="39"/>
        <end position="255"/>
    </location>
</feature>
<feature type="compositionally biased region" description="Low complexity" evidence="10">
    <location>
        <begin position="334"/>
        <end position="354"/>
    </location>
</feature>
<feature type="active site" description="Proton acceptor" evidence="7">
    <location>
        <position position="67"/>
    </location>
</feature>
<evidence type="ECO:0000256" key="6">
    <source>
        <dbReference type="ARBA" id="ARBA00023316"/>
    </source>
</evidence>
<feature type="binding site" evidence="8">
    <location>
        <position position="226"/>
    </location>
    <ligand>
        <name>substrate</name>
    </ligand>
</feature>
<evidence type="ECO:0000313" key="14">
    <source>
        <dbReference type="EMBL" id="QEA38160.1"/>
    </source>
</evidence>
<gene>
    <name evidence="14" type="ORF">FGL86_03115</name>
</gene>
<keyword evidence="5" id="KW-0573">Peptidoglycan synthesis</keyword>
<dbReference type="PANTHER" id="PTHR21581:SF6">
    <property type="entry name" value="TRAFFICKING PROTEIN PARTICLE COMPLEX SUBUNIT 12"/>
    <property type="match status" value="1"/>
</dbReference>
<dbReference type="Gene3D" id="3.30.70.1070">
    <property type="entry name" value="Sporulation related repeat"/>
    <property type="match status" value="1"/>
</dbReference>
<reference evidence="14 15" key="1">
    <citation type="submission" date="2019-06" db="EMBL/GenBank/DDBJ databases">
        <title>Genome analyses of bacteria isolated from kimchi.</title>
        <authorList>
            <person name="Lee S."/>
            <person name="Ahn S."/>
            <person name="Roh S."/>
        </authorList>
    </citation>
    <scope>NUCLEOTIDE SEQUENCE [LARGE SCALE GENOMIC DNA]</scope>
    <source>
        <strain evidence="14 15">CBA4606</strain>
    </source>
</reference>
<evidence type="ECO:0000256" key="7">
    <source>
        <dbReference type="PIRSR" id="PIRSR618044-1"/>
    </source>
</evidence>
<dbReference type="SUPFAM" id="SSF56601">
    <property type="entry name" value="beta-lactamase/transpeptidase-like"/>
    <property type="match status" value="1"/>
</dbReference>
<evidence type="ECO:0000256" key="1">
    <source>
        <dbReference type="ARBA" id="ARBA00007164"/>
    </source>
</evidence>
<evidence type="ECO:0000256" key="2">
    <source>
        <dbReference type="ARBA" id="ARBA00022729"/>
    </source>
</evidence>
<keyword evidence="3" id="KW-0378">Hydrolase</keyword>
<sequence length="448" mass="48183">MRGNVLGRGSYHYPWAISLALMLFILMSGAAQAANPRYASIVVDATSGNILHAANAEESRYPASLTKMMTLYLLFEAIEEGRVALDQPLYVSSHAASMPASKLWLNVGSTISVEEAIPALVVTSANDVAVVVAEALGGTETNFTRLMTQKAQAFGMQDTQFRNASGLPDAAQVTTARDMAVLSVHLMRDFPQYYQEFSRKSYVYQGKSRRGHNRLLSNYEGADGLKTGFIRASGFNVATSAMRDNRRVIAVVMGGYSASSRDEHMAELMDDGFTRLAMLSGRDWSGQTDIYGNATPLPALASAIIAPTMANASRQIASASPASTARRRVTNPDAATTTASYVSSSSPSQAQGSADPIAELVERRSRPGPAGEWAVQVGAFKDAGQARHLASRAADYLGAQQALRVDVMEVAVSDSRMFRARLVDLQEDQARSVCSRLSARGMDCLVVR</sequence>
<dbReference type="Pfam" id="PF05036">
    <property type="entry name" value="SPOR"/>
    <property type="match status" value="1"/>
</dbReference>
<keyword evidence="2 11" id="KW-0732">Signal</keyword>
<keyword evidence="4" id="KW-0133">Cell shape</keyword>
<evidence type="ECO:0000259" key="12">
    <source>
        <dbReference type="Pfam" id="PF00768"/>
    </source>
</evidence>
<keyword evidence="15" id="KW-1185">Reference proteome</keyword>
<feature type="domain" description="SPOR" evidence="13">
    <location>
        <begin position="370"/>
        <end position="448"/>
    </location>
</feature>
<proteinExistence type="inferred from homology"/>
<comment type="similarity">
    <text evidence="1 9">Belongs to the peptidase S11 family.</text>
</comment>
<dbReference type="Gene3D" id="3.40.710.10">
    <property type="entry name" value="DD-peptidase/beta-lactamase superfamily"/>
    <property type="match status" value="1"/>
</dbReference>
<dbReference type="PRINTS" id="PR00725">
    <property type="entry name" value="DADACBPTASE1"/>
</dbReference>
<dbReference type="OrthoDB" id="9795979at2"/>
<dbReference type="InterPro" id="IPR001967">
    <property type="entry name" value="Peptidase_S11_N"/>
</dbReference>
<dbReference type="KEGG" id="paur:FGL86_03115"/>
<evidence type="ECO:0000256" key="4">
    <source>
        <dbReference type="ARBA" id="ARBA00022960"/>
    </source>
</evidence>
<keyword evidence="6" id="KW-0961">Cell wall biogenesis/degradation</keyword>
<evidence type="ECO:0000259" key="13">
    <source>
        <dbReference type="Pfam" id="PF05036"/>
    </source>
</evidence>
<evidence type="ECO:0000256" key="3">
    <source>
        <dbReference type="ARBA" id="ARBA00022801"/>
    </source>
</evidence>
<dbReference type="InterPro" id="IPR036680">
    <property type="entry name" value="SPOR-like_sf"/>
</dbReference>
<organism evidence="14 15">
    <name type="scientific">Pistricoccus aurantiacus</name>
    <dbReference type="NCBI Taxonomy" id="1883414"/>
    <lineage>
        <taxon>Bacteria</taxon>
        <taxon>Pseudomonadati</taxon>
        <taxon>Pseudomonadota</taxon>
        <taxon>Gammaproteobacteria</taxon>
        <taxon>Oceanospirillales</taxon>
        <taxon>Halomonadaceae</taxon>
        <taxon>Pistricoccus</taxon>
    </lineage>
</organism>
<dbReference type="GO" id="GO:0009252">
    <property type="term" value="P:peptidoglycan biosynthetic process"/>
    <property type="evidence" value="ECO:0007669"/>
    <property type="project" value="UniProtKB-KW"/>
</dbReference>
<evidence type="ECO:0000256" key="11">
    <source>
        <dbReference type="SAM" id="SignalP"/>
    </source>
</evidence>
<accession>A0A5B8STP9</accession>
<dbReference type="EMBL" id="CP042382">
    <property type="protein sequence ID" value="QEA38160.1"/>
    <property type="molecule type" value="Genomic_DNA"/>
</dbReference>
<dbReference type="GO" id="GO:0042834">
    <property type="term" value="F:peptidoglycan binding"/>
    <property type="evidence" value="ECO:0007669"/>
    <property type="project" value="InterPro"/>
</dbReference>
<evidence type="ECO:0000256" key="8">
    <source>
        <dbReference type="PIRSR" id="PIRSR618044-2"/>
    </source>
</evidence>
<keyword evidence="14" id="KW-0121">Carboxypeptidase</keyword>
<dbReference type="InterPro" id="IPR007730">
    <property type="entry name" value="SPOR-like_dom"/>
</dbReference>
<dbReference type="PANTHER" id="PTHR21581">
    <property type="entry name" value="D-ALANYL-D-ALANINE CARBOXYPEPTIDASE"/>
    <property type="match status" value="1"/>
</dbReference>
<evidence type="ECO:0000256" key="5">
    <source>
        <dbReference type="ARBA" id="ARBA00022984"/>
    </source>
</evidence>
<dbReference type="GO" id="GO:0071555">
    <property type="term" value="P:cell wall organization"/>
    <property type="evidence" value="ECO:0007669"/>
    <property type="project" value="UniProtKB-KW"/>
</dbReference>
<name>A0A5B8STP9_9GAMM</name>
<feature type="chain" id="PRO_5022708529" evidence="11">
    <location>
        <begin position="34"/>
        <end position="448"/>
    </location>
</feature>
<dbReference type="GO" id="GO:0006508">
    <property type="term" value="P:proteolysis"/>
    <property type="evidence" value="ECO:0007669"/>
    <property type="project" value="InterPro"/>
</dbReference>
<dbReference type="InterPro" id="IPR012338">
    <property type="entry name" value="Beta-lactam/transpept-like"/>
</dbReference>
<evidence type="ECO:0000256" key="10">
    <source>
        <dbReference type="SAM" id="MobiDB-lite"/>
    </source>
</evidence>
<keyword evidence="14" id="KW-0645">Protease</keyword>
<dbReference type="Pfam" id="PF00768">
    <property type="entry name" value="Peptidase_S11"/>
    <property type="match status" value="1"/>
</dbReference>
<dbReference type="AlphaFoldDB" id="A0A5B8STP9"/>
<evidence type="ECO:0000313" key="15">
    <source>
        <dbReference type="Proteomes" id="UP000321272"/>
    </source>
</evidence>
<feature type="region of interest" description="Disordered" evidence="10">
    <location>
        <begin position="317"/>
        <end position="355"/>
    </location>
</feature>
<feature type="active site" evidence="7">
    <location>
        <position position="124"/>
    </location>
</feature>
<dbReference type="Proteomes" id="UP000321272">
    <property type="component" value="Chromosome"/>
</dbReference>
<dbReference type="GO" id="GO:0008360">
    <property type="term" value="P:regulation of cell shape"/>
    <property type="evidence" value="ECO:0007669"/>
    <property type="project" value="UniProtKB-KW"/>
</dbReference>
<protein>
    <submittedName>
        <fullName evidence="14">D-alanyl-D-alanine carboxypeptidase</fullName>
    </submittedName>
</protein>
<evidence type="ECO:0000256" key="9">
    <source>
        <dbReference type="RuleBase" id="RU004016"/>
    </source>
</evidence>
<dbReference type="GO" id="GO:0009002">
    <property type="term" value="F:serine-type D-Ala-D-Ala carboxypeptidase activity"/>
    <property type="evidence" value="ECO:0007669"/>
    <property type="project" value="InterPro"/>
</dbReference>
<feature type="active site" description="Acyl-ester intermediate" evidence="7">
    <location>
        <position position="64"/>
    </location>
</feature>
<dbReference type="InterPro" id="IPR018044">
    <property type="entry name" value="Peptidase_S11"/>
</dbReference>